<keyword evidence="10" id="KW-1185">Reference proteome</keyword>
<evidence type="ECO:0000256" key="3">
    <source>
        <dbReference type="ARBA" id="ARBA00022475"/>
    </source>
</evidence>
<proteinExistence type="predicted"/>
<evidence type="ECO:0000313" key="10">
    <source>
        <dbReference type="Proteomes" id="UP001141327"/>
    </source>
</evidence>
<keyword evidence="3" id="KW-1003">Cell membrane</keyword>
<evidence type="ECO:0000256" key="8">
    <source>
        <dbReference type="SAM" id="Phobius"/>
    </source>
</evidence>
<evidence type="ECO:0000256" key="2">
    <source>
        <dbReference type="ARBA" id="ARBA00022448"/>
    </source>
</evidence>
<evidence type="ECO:0000256" key="4">
    <source>
        <dbReference type="ARBA" id="ARBA00022519"/>
    </source>
</evidence>
<evidence type="ECO:0000256" key="5">
    <source>
        <dbReference type="ARBA" id="ARBA00022692"/>
    </source>
</evidence>
<dbReference type="PANTHER" id="PTHR30574:SF1">
    <property type="entry name" value="SULPHUR TRANSPORT DOMAIN-CONTAINING PROTEIN"/>
    <property type="match status" value="1"/>
</dbReference>
<keyword evidence="7 8" id="KW-0472">Membrane</keyword>
<evidence type="ECO:0000256" key="7">
    <source>
        <dbReference type="ARBA" id="ARBA00023136"/>
    </source>
</evidence>
<dbReference type="PANTHER" id="PTHR30574">
    <property type="entry name" value="INNER MEMBRANE PROTEIN YEDE"/>
    <property type="match status" value="1"/>
</dbReference>
<protein>
    <submittedName>
        <fullName evidence="9">YeeE/YedE family protein</fullName>
    </submittedName>
</protein>
<feature type="transmembrane region" description="Helical" evidence="8">
    <location>
        <begin position="14"/>
        <end position="34"/>
    </location>
</feature>
<evidence type="ECO:0000313" key="9">
    <source>
        <dbReference type="EMBL" id="KAJ4454659.1"/>
    </source>
</evidence>
<evidence type="ECO:0000256" key="6">
    <source>
        <dbReference type="ARBA" id="ARBA00022989"/>
    </source>
</evidence>
<keyword evidence="6 8" id="KW-1133">Transmembrane helix</keyword>
<comment type="caution">
    <text evidence="9">The sequence shown here is derived from an EMBL/GenBank/DDBJ whole genome shotgun (WGS) entry which is preliminary data.</text>
</comment>
<sequence>MSSWISPNFTFESAGFASLGGAMLGIAVAALLFFNGKLAGISGIVSGILIPGRKAITAPSGEKKEVIDWFDVAWRAVFMFGLILAGFIMRWGFPAFSVPRLVQFPTSGVPLWRMILAGVLVGFGVKLGNGCTSGHGICGISRLSKRSFVATGLFMLFGMISTLIFYNL</sequence>
<feature type="transmembrane region" description="Helical" evidence="8">
    <location>
        <begin position="148"/>
        <end position="166"/>
    </location>
</feature>
<reference evidence="9" key="1">
    <citation type="journal article" date="2022" name="bioRxiv">
        <title>Genomics of Preaxostyla Flagellates Illuminates Evolutionary Transitions and the Path Towards Mitochondrial Loss.</title>
        <authorList>
            <person name="Novak L.V.F."/>
            <person name="Treitli S.C."/>
            <person name="Pyrih J."/>
            <person name="Halakuc P."/>
            <person name="Pipaliya S.V."/>
            <person name="Vacek V."/>
            <person name="Brzon O."/>
            <person name="Soukal P."/>
            <person name="Eme L."/>
            <person name="Dacks J.B."/>
            <person name="Karnkowska A."/>
            <person name="Elias M."/>
            <person name="Hampl V."/>
        </authorList>
    </citation>
    <scope>NUCLEOTIDE SEQUENCE</scope>
    <source>
        <strain evidence="9">RCP-MX</strain>
    </source>
</reference>
<keyword evidence="4" id="KW-0997">Cell inner membrane</keyword>
<feature type="transmembrane region" description="Helical" evidence="8">
    <location>
        <begin position="72"/>
        <end position="91"/>
    </location>
</feature>
<dbReference type="EMBL" id="JAPMOS010000141">
    <property type="protein sequence ID" value="KAJ4454659.1"/>
    <property type="molecule type" value="Genomic_DNA"/>
</dbReference>
<dbReference type="InterPro" id="IPR007272">
    <property type="entry name" value="Sulf_transp_TsuA/YedE"/>
</dbReference>
<keyword evidence="2" id="KW-0813">Transport</keyword>
<dbReference type="Pfam" id="PF04143">
    <property type="entry name" value="Sulf_transp"/>
    <property type="match status" value="1"/>
</dbReference>
<name>A0ABQ8U5N7_9EUKA</name>
<comment type="subcellular location">
    <subcellularLocation>
        <location evidence="1">Cell inner membrane</location>
        <topology evidence="1">Multi-pass membrane protein</topology>
    </subcellularLocation>
</comment>
<feature type="transmembrane region" description="Helical" evidence="8">
    <location>
        <begin position="111"/>
        <end position="128"/>
    </location>
</feature>
<gene>
    <name evidence="9" type="ORF">PAPYR_10561</name>
</gene>
<accession>A0ABQ8U5N7</accession>
<evidence type="ECO:0000256" key="1">
    <source>
        <dbReference type="ARBA" id="ARBA00004429"/>
    </source>
</evidence>
<organism evidence="9 10">
    <name type="scientific">Paratrimastix pyriformis</name>
    <dbReference type="NCBI Taxonomy" id="342808"/>
    <lineage>
        <taxon>Eukaryota</taxon>
        <taxon>Metamonada</taxon>
        <taxon>Preaxostyla</taxon>
        <taxon>Paratrimastigidae</taxon>
        <taxon>Paratrimastix</taxon>
    </lineage>
</organism>
<dbReference type="Proteomes" id="UP001141327">
    <property type="component" value="Unassembled WGS sequence"/>
</dbReference>
<keyword evidence="5 8" id="KW-0812">Transmembrane</keyword>